<evidence type="ECO:0000256" key="2">
    <source>
        <dbReference type="ARBA" id="ARBA00023002"/>
    </source>
</evidence>
<proteinExistence type="inferred from homology"/>
<dbReference type="EMBL" id="AYER01000003">
    <property type="protein sequence ID" value="ESK40300.1"/>
    <property type="molecule type" value="Genomic_DNA"/>
</dbReference>
<gene>
    <name evidence="7" type="ORF">P256_00747</name>
</gene>
<dbReference type="GO" id="GO:0005829">
    <property type="term" value="C:cytosol"/>
    <property type="evidence" value="ECO:0007669"/>
    <property type="project" value="TreeGrafter"/>
</dbReference>
<comment type="caution">
    <text evidence="7">The sequence shown here is derived from an EMBL/GenBank/DDBJ whole genome shotgun (WGS) entry which is preliminary data.</text>
</comment>
<evidence type="ECO:0000256" key="3">
    <source>
        <dbReference type="ARBA" id="ARBA00023027"/>
    </source>
</evidence>
<evidence type="ECO:0000313" key="7">
    <source>
        <dbReference type="EMBL" id="ESK40300.1"/>
    </source>
</evidence>
<organism evidence="7 8">
    <name type="scientific">Acinetobacter nectaris CIP 110549</name>
    <dbReference type="NCBI Taxonomy" id="1392540"/>
    <lineage>
        <taxon>Bacteria</taxon>
        <taxon>Pseudomonadati</taxon>
        <taxon>Pseudomonadota</taxon>
        <taxon>Gammaproteobacteria</taxon>
        <taxon>Moraxellales</taxon>
        <taxon>Moraxellaceae</taxon>
        <taxon>Acinetobacter</taxon>
    </lineage>
</organism>
<reference evidence="7 8" key="1">
    <citation type="submission" date="2013-10" db="EMBL/GenBank/DDBJ databases">
        <title>The Genome Sequence of Acinetobacter nectaris CIP 110549.</title>
        <authorList>
            <consortium name="The Broad Institute Genomics Platform"/>
            <consortium name="The Broad Institute Genome Sequencing Center for Infectious Disease"/>
            <person name="Cerqueira G."/>
            <person name="Feldgarden M."/>
            <person name="Courvalin P."/>
            <person name="Grillot-Courvalin C."/>
            <person name="Clermont D."/>
            <person name="Rocha E."/>
            <person name="Yoon E.-J."/>
            <person name="Nemec A."/>
            <person name="Young S.K."/>
            <person name="Zeng Q."/>
            <person name="Gargeya S."/>
            <person name="Fitzgerald M."/>
            <person name="Abouelleil A."/>
            <person name="Alvarado L."/>
            <person name="Berlin A.M."/>
            <person name="Chapman S.B."/>
            <person name="Gainer-Dewar J."/>
            <person name="Goldberg J."/>
            <person name="Gnerre S."/>
            <person name="Griggs A."/>
            <person name="Gujja S."/>
            <person name="Hansen M."/>
            <person name="Howarth C."/>
            <person name="Imamovic A."/>
            <person name="Ireland A."/>
            <person name="Larimer J."/>
            <person name="McCowan C."/>
            <person name="Murphy C."/>
            <person name="Pearson M."/>
            <person name="Poon T.W."/>
            <person name="Priest M."/>
            <person name="Roberts A."/>
            <person name="Saif S."/>
            <person name="Shea T."/>
            <person name="Sykes S."/>
            <person name="Wortman J."/>
            <person name="Nusbaum C."/>
            <person name="Birren B."/>
        </authorList>
    </citation>
    <scope>NUCLEOTIDE SEQUENCE [LARGE SCALE GENOMIC DNA]</scope>
    <source>
        <strain evidence="7 8">CIP 110549</strain>
    </source>
</reference>
<dbReference type="Proteomes" id="UP000023785">
    <property type="component" value="Unassembled WGS sequence"/>
</dbReference>
<feature type="domain" description="D-isomer specific 2-hydroxyacid dehydrogenase NAD-binding" evidence="6">
    <location>
        <begin position="113"/>
        <end position="284"/>
    </location>
</feature>
<accession>V2TXC5</accession>
<sequence>MANPLEATVLVLGEQSEIFLGLLKKHFSTIYQLAHIENKEEFLKDNGAEIIAVATSNNVGMSKEMIDALPKLQIIASFGVGYDSIDVDYAKQRGIQVTNTPNVLNDCVADTAMMLTYAVARQLIQANTYVKKGQWTSSFPLTTSLSKKVCGILGMGNIGEAIAKRAEAAGMEIIYHNRTQKNHVDYQYIATLEELAKQADFLILALPSTGETQHIINANILDKMKPSAYLINIARGSVVDEKALVESLKNRQIAGAGLDVFETEPCTESPLFEMENVVLTPHYASGTHETRLAMAELVCENLIHFFNKEPLVTPL</sequence>
<evidence type="ECO:0000259" key="5">
    <source>
        <dbReference type="Pfam" id="PF00389"/>
    </source>
</evidence>
<name>V2TXC5_9GAMM</name>
<evidence type="ECO:0000259" key="6">
    <source>
        <dbReference type="Pfam" id="PF02826"/>
    </source>
</evidence>
<dbReference type="CDD" id="cd12156">
    <property type="entry name" value="HPPR"/>
    <property type="match status" value="1"/>
</dbReference>
<dbReference type="Pfam" id="PF00389">
    <property type="entry name" value="2-Hacid_dh"/>
    <property type="match status" value="1"/>
</dbReference>
<dbReference type="HOGENOM" id="CLU_019796_1_2_6"/>
<evidence type="ECO:0000256" key="1">
    <source>
        <dbReference type="ARBA" id="ARBA00022857"/>
    </source>
</evidence>
<dbReference type="InterPro" id="IPR006139">
    <property type="entry name" value="D-isomer_2_OHA_DH_cat_dom"/>
</dbReference>
<dbReference type="Pfam" id="PF02826">
    <property type="entry name" value="2-Hacid_dh_C"/>
    <property type="match status" value="1"/>
</dbReference>
<dbReference type="GO" id="GO:0030267">
    <property type="term" value="F:glyoxylate reductase (NADPH) activity"/>
    <property type="evidence" value="ECO:0007669"/>
    <property type="project" value="TreeGrafter"/>
</dbReference>
<dbReference type="RefSeq" id="WP_023272334.1">
    <property type="nucleotide sequence ID" value="NZ_KI530712.1"/>
</dbReference>
<evidence type="ECO:0000256" key="4">
    <source>
        <dbReference type="RuleBase" id="RU003719"/>
    </source>
</evidence>
<keyword evidence="1" id="KW-0521">NADP</keyword>
<dbReference type="GO" id="GO:0016618">
    <property type="term" value="F:hydroxypyruvate reductase [NAD(P)H] activity"/>
    <property type="evidence" value="ECO:0007669"/>
    <property type="project" value="TreeGrafter"/>
</dbReference>
<keyword evidence="8" id="KW-1185">Reference proteome</keyword>
<comment type="similarity">
    <text evidence="4">Belongs to the D-isomer specific 2-hydroxyacid dehydrogenase family.</text>
</comment>
<protein>
    <submittedName>
        <fullName evidence="7">Uncharacterized protein</fullName>
    </submittedName>
</protein>
<dbReference type="FunFam" id="3.40.50.720:FF:000213">
    <property type="entry name" value="Putative 2-hydroxyacid dehydrogenase"/>
    <property type="match status" value="1"/>
</dbReference>
<dbReference type="PANTHER" id="PTHR10996:SF178">
    <property type="entry name" value="2-HYDROXYACID DEHYDROGENASE YGL185C-RELATED"/>
    <property type="match status" value="1"/>
</dbReference>
<dbReference type="InterPro" id="IPR006140">
    <property type="entry name" value="D-isomer_DH_NAD-bd"/>
</dbReference>
<dbReference type="STRING" id="1392540.P256_00747"/>
<evidence type="ECO:0000313" key="8">
    <source>
        <dbReference type="Proteomes" id="UP000023785"/>
    </source>
</evidence>
<dbReference type="SUPFAM" id="SSF51735">
    <property type="entry name" value="NAD(P)-binding Rossmann-fold domains"/>
    <property type="match status" value="1"/>
</dbReference>
<dbReference type="InterPro" id="IPR050223">
    <property type="entry name" value="D-isomer_2-hydroxyacid_DH"/>
</dbReference>
<dbReference type="PATRIC" id="fig|1392540.3.peg.725"/>
<keyword evidence="3" id="KW-0520">NAD</keyword>
<dbReference type="AlphaFoldDB" id="V2TXC5"/>
<dbReference type="eggNOG" id="COG1052">
    <property type="taxonomic scope" value="Bacteria"/>
</dbReference>
<dbReference type="OrthoDB" id="9805416at2"/>
<dbReference type="InterPro" id="IPR036291">
    <property type="entry name" value="NAD(P)-bd_dom_sf"/>
</dbReference>
<keyword evidence="2 4" id="KW-0560">Oxidoreductase</keyword>
<dbReference type="GO" id="GO:0051287">
    <property type="term" value="F:NAD binding"/>
    <property type="evidence" value="ECO:0007669"/>
    <property type="project" value="InterPro"/>
</dbReference>
<dbReference type="Gene3D" id="3.40.50.720">
    <property type="entry name" value="NAD(P)-binding Rossmann-like Domain"/>
    <property type="match status" value="2"/>
</dbReference>
<dbReference type="PROSITE" id="PS00671">
    <property type="entry name" value="D_2_HYDROXYACID_DH_3"/>
    <property type="match status" value="1"/>
</dbReference>
<dbReference type="InterPro" id="IPR029753">
    <property type="entry name" value="D-isomer_DH_CS"/>
</dbReference>
<dbReference type="SUPFAM" id="SSF52283">
    <property type="entry name" value="Formate/glycerate dehydrogenase catalytic domain-like"/>
    <property type="match status" value="1"/>
</dbReference>
<dbReference type="PANTHER" id="PTHR10996">
    <property type="entry name" value="2-HYDROXYACID DEHYDROGENASE-RELATED"/>
    <property type="match status" value="1"/>
</dbReference>
<feature type="domain" description="D-isomer specific 2-hydroxyacid dehydrogenase catalytic" evidence="5">
    <location>
        <begin position="16"/>
        <end position="311"/>
    </location>
</feature>